<feature type="domain" description="Large ribosomal subunit protein bL12 oligomerization" evidence="6">
    <location>
        <begin position="6"/>
        <end position="51"/>
    </location>
</feature>
<comment type="function">
    <text evidence="4">Forms part of the ribosomal stalk which helps the ribosome interact with GTP-bound translation factors. Is thus essential for accurate translation.</text>
</comment>
<dbReference type="RefSeq" id="WP_343941378.1">
    <property type="nucleotide sequence ID" value="NZ_BAAAHP010000069.1"/>
</dbReference>
<comment type="subunit">
    <text evidence="4">Homodimer. Part of the ribosomal stalk of the 50S ribosomal subunit. Forms a multimeric L10(L12)X complex, where L10 forms an elongated spine to which 2 to 4 L12 dimers bind in a sequential fashion. Binds GTP-bound translation factors.</text>
</comment>
<evidence type="ECO:0000259" key="6">
    <source>
        <dbReference type="Pfam" id="PF16320"/>
    </source>
</evidence>
<dbReference type="HAMAP" id="MF_00368">
    <property type="entry name" value="Ribosomal_bL12"/>
    <property type="match status" value="1"/>
</dbReference>
<dbReference type="InterPro" id="IPR036235">
    <property type="entry name" value="Ribosomal_bL12_oligo_N_sf"/>
</dbReference>
<dbReference type="SUPFAM" id="SSF48300">
    <property type="entry name" value="Ribosomal protein L7/12, oligomerisation (N-terminal) domain"/>
    <property type="match status" value="1"/>
</dbReference>
<dbReference type="PANTHER" id="PTHR45987:SF4">
    <property type="entry name" value="LARGE RIBOSOMAL SUBUNIT PROTEIN BL12M"/>
    <property type="match status" value="1"/>
</dbReference>
<dbReference type="NCBIfam" id="TIGR00855">
    <property type="entry name" value="L12"/>
    <property type="match status" value="1"/>
</dbReference>
<name>A0ABP4ACK7_9PSEU</name>
<dbReference type="InterPro" id="IPR014719">
    <property type="entry name" value="Ribosomal_bL12_C/ClpS-like"/>
</dbReference>
<reference evidence="8" key="1">
    <citation type="journal article" date="2019" name="Int. J. Syst. Evol. Microbiol.">
        <title>The Global Catalogue of Microorganisms (GCM) 10K type strain sequencing project: providing services to taxonomists for standard genome sequencing and annotation.</title>
        <authorList>
            <consortium name="The Broad Institute Genomics Platform"/>
            <consortium name="The Broad Institute Genome Sequencing Center for Infectious Disease"/>
            <person name="Wu L."/>
            <person name="Ma J."/>
        </authorList>
    </citation>
    <scope>NUCLEOTIDE SEQUENCE [LARGE SCALE GENOMIC DNA]</scope>
    <source>
        <strain evidence="8">JCM 11117</strain>
    </source>
</reference>
<organism evidence="7 8">
    <name type="scientific">Pseudonocardia zijingensis</name>
    <dbReference type="NCBI Taxonomy" id="153376"/>
    <lineage>
        <taxon>Bacteria</taxon>
        <taxon>Bacillati</taxon>
        <taxon>Actinomycetota</taxon>
        <taxon>Actinomycetes</taxon>
        <taxon>Pseudonocardiales</taxon>
        <taxon>Pseudonocardiaceae</taxon>
        <taxon>Pseudonocardia</taxon>
    </lineage>
</organism>
<dbReference type="InterPro" id="IPR000206">
    <property type="entry name" value="Ribosomal_bL12"/>
</dbReference>
<evidence type="ECO:0000313" key="7">
    <source>
        <dbReference type="EMBL" id="GAA0933824.1"/>
    </source>
</evidence>
<comment type="similarity">
    <text evidence="1 4">Belongs to the bacterial ribosomal protein bL12 family.</text>
</comment>
<feature type="domain" description="Large ribosomal subunit protein bL12 C-terminal" evidence="5">
    <location>
        <begin position="64"/>
        <end position="130"/>
    </location>
</feature>
<evidence type="ECO:0000313" key="8">
    <source>
        <dbReference type="Proteomes" id="UP001499967"/>
    </source>
</evidence>
<dbReference type="Gene3D" id="1.20.5.710">
    <property type="entry name" value="Single helix bin"/>
    <property type="match status" value="1"/>
</dbReference>
<dbReference type="Proteomes" id="UP001499967">
    <property type="component" value="Unassembled WGS sequence"/>
</dbReference>
<dbReference type="GO" id="GO:0005840">
    <property type="term" value="C:ribosome"/>
    <property type="evidence" value="ECO:0007669"/>
    <property type="project" value="UniProtKB-KW"/>
</dbReference>
<evidence type="ECO:0000256" key="4">
    <source>
        <dbReference type="HAMAP-Rule" id="MF_00368"/>
    </source>
</evidence>
<dbReference type="InterPro" id="IPR013823">
    <property type="entry name" value="Ribosomal_bL12_C"/>
</dbReference>
<accession>A0ABP4ACK7</accession>
<evidence type="ECO:0000256" key="2">
    <source>
        <dbReference type="ARBA" id="ARBA00022980"/>
    </source>
</evidence>
<dbReference type="PANTHER" id="PTHR45987">
    <property type="entry name" value="39S RIBOSOMAL PROTEIN L12"/>
    <property type="match status" value="1"/>
</dbReference>
<proteinExistence type="inferred from homology"/>
<keyword evidence="3 4" id="KW-0687">Ribonucleoprotein</keyword>
<keyword evidence="8" id="KW-1185">Reference proteome</keyword>
<dbReference type="Pfam" id="PF16320">
    <property type="entry name" value="Ribosomal_L12_N"/>
    <property type="match status" value="1"/>
</dbReference>
<dbReference type="EMBL" id="BAAAHP010000069">
    <property type="protein sequence ID" value="GAA0933824.1"/>
    <property type="molecule type" value="Genomic_DNA"/>
</dbReference>
<dbReference type="SUPFAM" id="SSF54736">
    <property type="entry name" value="ClpS-like"/>
    <property type="match status" value="1"/>
</dbReference>
<dbReference type="InterPro" id="IPR008932">
    <property type="entry name" value="Ribosomal_bL12_oligo"/>
</dbReference>
<evidence type="ECO:0000256" key="1">
    <source>
        <dbReference type="ARBA" id="ARBA00007197"/>
    </source>
</evidence>
<evidence type="ECO:0000259" key="5">
    <source>
        <dbReference type="Pfam" id="PF00542"/>
    </source>
</evidence>
<comment type="caution">
    <text evidence="7">The sequence shown here is derived from an EMBL/GenBank/DDBJ whole genome shotgun (WGS) entry which is preliminary data.</text>
</comment>
<gene>
    <name evidence="4 7" type="primary">rplL</name>
    <name evidence="7" type="ORF">GCM10009559_23830</name>
</gene>
<dbReference type="CDD" id="cd00387">
    <property type="entry name" value="Ribosomal_L7_L12"/>
    <property type="match status" value="1"/>
</dbReference>
<sequence>MAKLSTDELLEAFKDLTLIELSEFVKKFEETFDVTAAAPVAVAAAGAPAAGGDAAPAAEEKDEFNVVLDAAGDKKIQVIKVVRELVSGLGLKEAKDLVESAPKPILEGVAKDAADAAKAKLEEAGAKVSLS</sequence>
<dbReference type="Pfam" id="PF00542">
    <property type="entry name" value="Ribosomal_L12"/>
    <property type="match status" value="1"/>
</dbReference>
<keyword evidence="2 4" id="KW-0689">Ribosomal protein</keyword>
<evidence type="ECO:0000256" key="3">
    <source>
        <dbReference type="ARBA" id="ARBA00023274"/>
    </source>
</evidence>
<protein>
    <recommendedName>
        <fullName evidence="4">Large ribosomal subunit protein bL12</fullName>
    </recommendedName>
</protein>
<dbReference type="Gene3D" id="3.30.1390.10">
    <property type="match status" value="1"/>
</dbReference>